<accession>A0A918GTZ3</accession>
<keyword evidence="3" id="KW-1185">Reference proteome</keyword>
<protein>
    <recommendedName>
        <fullName evidence="1">HEPN domain-containing protein</fullName>
    </recommendedName>
</protein>
<proteinExistence type="predicted"/>
<name>A0A918GTZ3_STRGD</name>
<feature type="domain" description="HEPN" evidence="1">
    <location>
        <begin position="29"/>
        <end position="141"/>
    </location>
</feature>
<dbReference type="EMBL" id="BMSL01000021">
    <property type="protein sequence ID" value="GGS57787.1"/>
    <property type="molecule type" value="Genomic_DNA"/>
</dbReference>
<dbReference type="AlphaFoldDB" id="A0A918GTZ3"/>
<evidence type="ECO:0000259" key="1">
    <source>
        <dbReference type="Pfam" id="PF05168"/>
    </source>
</evidence>
<reference evidence="2" key="2">
    <citation type="submission" date="2020-09" db="EMBL/GenBank/DDBJ databases">
        <authorList>
            <person name="Sun Q."/>
            <person name="Ohkuma M."/>
        </authorList>
    </citation>
    <scope>NUCLEOTIDE SEQUENCE</scope>
    <source>
        <strain evidence="2">JCM 4234</strain>
    </source>
</reference>
<sequence>MRETSRPSNVALGHITLGGSLYEDPQTPQDWEDVALERRSDAVELRRAERHVACLYYLGFTAECFAKALCVARGRTVPRGRDGHNVLVILEQAGFSPQVLPQEVRSFLADRDVALRYQPVLPEDVKIEDEIRAANRFVSWCTTQLRRRSRTHSTGARRRNAP</sequence>
<evidence type="ECO:0000313" key="2">
    <source>
        <dbReference type="EMBL" id="GGS57787.1"/>
    </source>
</evidence>
<evidence type="ECO:0000313" key="3">
    <source>
        <dbReference type="Proteomes" id="UP000653493"/>
    </source>
</evidence>
<gene>
    <name evidence="2" type="ORF">GCM10010238_53890</name>
</gene>
<reference evidence="2" key="1">
    <citation type="journal article" date="2014" name="Int. J. Syst. Evol. Microbiol.">
        <title>Complete genome sequence of Corynebacterium casei LMG S-19264T (=DSM 44701T), isolated from a smear-ripened cheese.</title>
        <authorList>
            <consortium name="US DOE Joint Genome Institute (JGI-PGF)"/>
            <person name="Walter F."/>
            <person name="Albersmeier A."/>
            <person name="Kalinowski J."/>
            <person name="Ruckert C."/>
        </authorList>
    </citation>
    <scope>NUCLEOTIDE SEQUENCE</scope>
    <source>
        <strain evidence="2">JCM 4234</strain>
    </source>
</reference>
<dbReference type="Proteomes" id="UP000653493">
    <property type="component" value="Unassembled WGS sequence"/>
</dbReference>
<dbReference type="Pfam" id="PF05168">
    <property type="entry name" value="HEPN"/>
    <property type="match status" value="1"/>
</dbReference>
<comment type="caution">
    <text evidence="2">The sequence shown here is derived from an EMBL/GenBank/DDBJ whole genome shotgun (WGS) entry which is preliminary data.</text>
</comment>
<organism evidence="2 3">
    <name type="scientific">Streptomyces griseoviridis</name>
    <dbReference type="NCBI Taxonomy" id="45398"/>
    <lineage>
        <taxon>Bacteria</taxon>
        <taxon>Bacillati</taxon>
        <taxon>Actinomycetota</taxon>
        <taxon>Actinomycetes</taxon>
        <taxon>Kitasatosporales</taxon>
        <taxon>Streptomycetaceae</taxon>
        <taxon>Streptomyces</taxon>
    </lineage>
</organism>
<dbReference type="InterPro" id="IPR007842">
    <property type="entry name" value="HEPN_dom"/>
</dbReference>